<dbReference type="CDD" id="cd17352">
    <property type="entry name" value="MFS_MCT_SLC16"/>
    <property type="match status" value="1"/>
</dbReference>
<feature type="region of interest" description="Disordered" evidence="1">
    <location>
        <begin position="1"/>
        <end position="31"/>
    </location>
</feature>
<gene>
    <name evidence="3" type="primary">5574607</name>
</gene>
<dbReference type="PANTHER" id="PTHR11360:SF293">
    <property type="entry name" value="HERMES, ISOFORM A"/>
    <property type="match status" value="1"/>
</dbReference>
<keyword evidence="4" id="KW-1185">Reference proteome</keyword>
<feature type="transmembrane region" description="Helical" evidence="2">
    <location>
        <begin position="102"/>
        <end position="121"/>
    </location>
</feature>
<dbReference type="SUPFAM" id="SSF103473">
    <property type="entry name" value="MFS general substrate transporter"/>
    <property type="match status" value="1"/>
</dbReference>
<dbReference type="AlphaFoldDB" id="A0A1S4F1V0"/>
<protein>
    <submittedName>
        <fullName evidence="3">Uncharacterized protein</fullName>
    </submittedName>
</protein>
<evidence type="ECO:0000313" key="4">
    <source>
        <dbReference type="Proteomes" id="UP000008820"/>
    </source>
</evidence>
<dbReference type="FunFam" id="1.20.1250.20:FF:000449">
    <property type="entry name" value="monocarboxylate transporter 13"/>
    <property type="match status" value="1"/>
</dbReference>
<dbReference type="InParanoid" id="A0A1S4F1V0"/>
<feature type="compositionally biased region" description="Basic and acidic residues" evidence="1">
    <location>
        <begin position="61"/>
        <end position="70"/>
    </location>
</feature>
<feature type="transmembrane region" description="Helical" evidence="2">
    <location>
        <begin position="628"/>
        <end position="650"/>
    </location>
</feature>
<feature type="transmembrane region" description="Helical" evidence="2">
    <location>
        <begin position="141"/>
        <end position="159"/>
    </location>
</feature>
<dbReference type="FunFam" id="1.20.1250.20:FF:000320">
    <property type="entry name" value="Monocarboxylate transporter"/>
    <property type="match status" value="1"/>
</dbReference>
<feature type="region of interest" description="Disordered" evidence="1">
    <location>
        <begin position="419"/>
        <end position="438"/>
    </location>
</feature>
<dbReference type="EnsemblMetazoa" id="AAEL002412-RA">
    <property type="protein sequence ID" value="AAEL002412-PA"/>
    <property type="gene ID" value="AAEL002412"/>
</dbReference>
<feature type="transmembrane region" description="Helical" evidence="2">
    <location>
        <begin position="536"/>
        <end position="555"/>
    </location>
</feature>
<evidence type="ECO:0000256" key="1">
    <source>
        <dbReference type="SAM" id="MobiDB-lite"/>
    </source>
</evidence>
<dbReference type="Proteomes" id="UP000008820">
    <property type="component" value="Chromosome 1"/>
</dbReference>
<feature type="transmembrane region" description="Helical" evidence="2">
    <location>
        <begin position="171"/>
        <end position="191"/>
    </location>
</feature>
<dbReference type="FunCoup" id="A0A1S4F1V0">
    <property type="interactions" value="90"/>
</dbReference>
<name>A0A1S4F1V0_AEDAE</name>
<feature type="transmembrane region" description="Helical" evidence="2">
    <location>
        <begin position="232"/>
        <end position="252"/>
    </location>
</feature>
<accession>A0A1S4F1V0</accession>
<feature type="transmembrane region" description="Helical" evidence="2">
    <location>
        <begin position="656"/>
        <end position="680"/>
    </location>
</feature>
<reference evidence="3" key="2">
    <citation type="submission" date="2020-05" db="UniProtKB">
        <authorList>
            <consortium name="EnsemblMetazoa"/>
        </authorList>
    </citation>
    <scope>IDENTIFICATION</scope>
    <source>
        <strain evidence="3">LVP_AGWG</strain>
    </source>
</reference>
<evidence type="ECO:0000256" key="2">
    <source>
        <dbReference type="SAM" id="Phobius"/>
    </source>
</evidence>
<dbReference type="InterPro" id="IPR036259">
    <property type="entry name" value="MFS_trans_sf"/>
</dbReference>
<feature type="transmembrane region" description="Helical" evidence="2">
    <location>
        <begin position="593"/>
        <end position="616"/>
    </location>
</feature>
<dbReference type="VEuPathDB" id="VectorBase:AAEL002412"/>
<keyword evidence="2" id="KW-0812">Transmembrane</keyword>
<keyword evidence="2" id="KW-0472">Membrane</keyword>
<feature type="transmembrane region" description="Helical" evidence="2">
    <location>
        <begin position="502"/>
        <end position="530"/>
    </location>
</feature>
<reference evidence="3 4" key="1">
    <citation type="submission" date="2017-06" db="EMBL/GenBank/DDBJ databases">
        <title>Aedes aegypti genome working group (AGWG) sequencing and assembly.</title>
        <authorList>
            <consortium name="Aedes aegypti Genome Working Group (AGWG)"/>
            <person name="Matthews B.J."/>
        </authorList>
    </citation>
    <scope>NUCLEOTIDE SEQUENCE [LARGE SCALE GENOMIC DNA]</scope>
    <source>
        <strain evidence="3 4">LVP_AGWG</strain>
    </source>
</reference>
<organism evidence="3 4">
    <name type="scientific">Aedes aegypti</name>
    <name type="common">Yellowfever mosquito</name>
    <name type="synonym">Culex aegypti</name>
    <dbReference type="NCBI Taxonomy" id="7159"/>
    <lineage>
        <taxon>Eukaryota</taxon>
        <taxon>Metazoa</taxon>
        <taxon>Ecdysozoa</taxon>
        <taxon>Arthropoda</taxon>
        <taxon>Hexapoda</taxon>
        <taxon>Insecta</taxon>
        <taxon>Pterygota</taxon>
        <taxon>Neoptera</taxon>
        <taxon>Endopterygota</taxon>
        <taxon>Diptera</taxon>
        <taxon>Nematocera</taxon>
        <taxon>Culicoidea</taxon>
        <taxon>Culicidae</taxon>
        <taxon>Culicinae</taxon>
        <taxon>Aedini</taxon>
        <taxon>Aedes</taxon>
        <taxon>Stegomyia</taxon>
    </lineage>
</organism>
<dbReference type="OrthoDB" id="6499973at2759"/>
<feature type="transmembrane region" description="Helical" evidence="2">
    <location>
        <begin position="197"/>
        <end position="220"/>
    </location>
</feature>
<dbReference type="Gene3D" id="1.20.1250.20">
    <property type="entry name" value="MFS general substrate transporter like domains"/>
    <property type="match status" value="2"/>
</dbReference>
<feature type="transmembrane region" description="Helical" evidence="2">
    <location>
        <begin position="258"/>
        <end position="279"/>
    </location>
</feature>
<evidence type="ECO:0000313" key="3">
    <source>
        <dbReference type="EnsemblMetazoa" id="AAEL002412-PA"/>
    </source>
</evidence>
<keyword evidence="2" id="KW-1133">Transmembrane helix</keyword>
<dbReference type="InterPro" id="IPR011701">
    <property type="entry name" value="MFS"/>
</dbReference>
<proteinExistence type="predicted"/>
<dbReference type="PANTHER" id="PTHR11360">
    <property type="entry name" value="MONOCARBOXYLATE TRANSPORTER"/>
    <property type="match status" value="1"/>
</dbReference>
<dbReference type="Pfam" id="PF07690">
    <property type="entry name" value="MFS_1"/>
    <property type="match status" value="2"/>
</dbReference>
<dbReference type="GO" id="GO:0008028">
    <property type="term" value="F:monocarboxylic acid transmembrane transporter activity"/>
    <property type="evidence" value="ECO:0007669"/>
    <property type="project" value="TreeGrafter"/>
</dbReference>
<dbReference type="InterPro" id="IPR050327">
    <property type="entry name" value="Proton-linked_MCT"/>
</dbReference>
<feature type="region of interest" description="Disordered" evidence="1">
    <location>
        <begin position="43"/>
        <end position="83"/>
    </location>
</feature>
<feature type="transmembrane region" description="Helical" evidence="2">
    <location>
        <begin position="567"/>
        <end position="587"/>
    </location>
</feature>
<sequence>MGEESVECNEGKLITKNGGYSPVKQLENGDLVRNDSQKKIVQFDKATNGNNHNNVNTRASYPEKSDEKPMHNGVASAGGDHSEIRTDEDPDDYEMVPPDGGWGWLVLAGSMLVNILVPGTIKSFGVLFVEFLEAFQASPSTAAWIPALCYFLYSSLGPLSSILSVKYSYRTVTIIGGTFAAVGMIITYWATSVSFLYISYGVLVGTGAGLSFPPTVYIVTSYFVKLRGLANGLCISGSALGSIILPPVLRYLLVNFGYRGACLIMGGITLNVWVAAIFYQPVENHMKRVKKTKDLEEELVGNDTIMEESETNDDLEEGLNIEKSTMKPKFMITGDDTPVATPTLEHKSPDIFRFNPKHGLIDSFARSVSAAAVPASYHKEDHGHRHRKISTPIKEEHRNLTFTTPLNESQGSHFRLNRLNSMRSGHRPPRRSPSTSSFQYISTPYHGSTLSALQPKEFASHLSLRSIADSFKPASKHTGDKSDKSTDGQKYFDLSLLRDPSYLVILISNSTNAIGYTNFIILLPAYAISLGFDKSLAAYLLSIVSTLDLLGRIGGSALSDTNLIPKTWYFVGGLSISGLALAVLPLASSYTMVSVFCALFGLASGTYVGITAVIMADMLGTERLTSSYGISLFVNGILQLVGPPICGLIFEHIGDYRPLFTALGFILLVGSSLWGFMPFIHRNKLRKQQKAAEAQQDVEKSLIA</sequence>